<organism evidence="2 3">
    <name type="scientific">Vibrio paucivorans</name>
    <dbReference type="NCBI Taxonomy" id="2829489"/>
    <lineage>
        <taxon>Bacteria</taxon>
        <taxon>Pseudomonadati</taxon>
        <taxon>Pseudomonadota</taxon>
        <taxon>Gammaproteobacteria</taxon>
        <taxon>Vibrionales</taxon>
        <taxon>Vibrionaceae</taxon>
        <taxon>Vibrio</taxon>
    </lineage>
</organism>
<keyword evidence="1" id="KW-0472">Membrane</keyword>
<dbReference type="NCBIfam" id="NF008278">
    <property type="entry name" value="PRK11056.1"/>
    <property type="match status" value="1"/>
</dbReference>
<keyword evidence="1" id="KW-0812">Transmembrane</keyword>
<dbReference type="InterPro" id="IPR009867">
    <property type="entry name" value="DUF1422"/>
</dbReference>
<accession>A0A9X3CGM5</accession>
<proteinExistence type="predicted"/>
<evidence type="ECO:0000256" key="1">
    <source>
        <dbReference type="SAM" id="Phobius"/>
    </source>
</evidence>
<keyword evidence="3" id="KW-1185">Reference proteome</keyword>
<dbReference type="RefSeq" id="WP_252028650.1">
    <property type="nucleotide sequence ID" value="NZ_JAKRRX010000113.1"/>
</dbReference>
<feature type="transmembrane region" description="Helical" evidence="1">
    <location>
        <begin position="69"/>
        <end position="90"/>
    </location>
</feature>
<gene>
    <name evidence="2" type="ORF">MD483_16515</name>
</gene>
<dbReference type="EMBL" id="JAKRRX010000113">
    <property type="protein sequence ID" value="MCW8335421.1"/>
    <property type="molecule type" value="Genomic_DNA"/>
</dbReference>
<feature type="transmembrane region" description="Helical" evidence="1">
    <location>
        <begin position="16"/>
        <end position="33"/>
    </location>
</feature>
<evidence type="ECO:0000313" key="2">
    <source>
        <dbReference type="EMBL" id="MCW8335421.1"/>
    </source>
</evidence>
<sequence length="124" mass="13592">MSNDSNLVNRGSERKTLILALIAGMCGDALLSWMTMSEVSFSIFPLIALVLSVQALYQEYLRSPVSEDIPLVSLACFFVGAFGHSAFIKAQHPDSGSNFIAIMVVLLLMLWIGKKMGFFARNAE</sequence>
<protein>
    <submittedName>
        <fullName evidence="2">YijD family membrane protein</fullName>
    </submittedName>
</protein>
<comment type="caution">
    <text evidence="2">The sequence shown here is derived from an EMBL/GenBank/DDBJ whole genome shotgun (WGS) entry which is preliminary data.</text>
</comment>
<dbReference type="Pfam" id="PF07226">
    <property type="entry name" value="DUF1422"/>
    <property type="match status" value="1"/>
</dbReference>
<evidence type="ECO:0000313" key="3">
    <source>
        <dbReference type="Proteomes" id="UP001155586"/>
    </source>
</evidence>
<dbReference type="AlphaFoldDB" id="A0A9X3CGM5"/>
<keyword evidence="1" id="KW-1133">Transmembrane helix</keyword>
<dbReference type="Proteomes" id="UP001155586">
    <property type="component" value="Unassembled WGS sequence"/>
</dbReference>
<name>A0A9X3CGM5_9VIBR</name>
<reference evidence="2" key="1">
    <citation type="submission" date="2022-02" db="EMBL/GenBank/DDBJ databases">
        <title>Vibrio sp. nov., a new bacterium isolated from Bohai sea, China.</title>
        <authorList>
            <person name="Yuan Y."/>
        </authorList>
    </citation>
    <scope>NUCLEOTIDE SEQUENCE</scope>
    <source>
        <strain evidence="2">DBSS07</strain>
    </source>
</reference>
<feature type="transmembrane region" description="Helical" evidence="1">
    <location>
        <begin position="96"/>
        <end position="113"/>
    </location>
</feature>